<gene>
    <name evidence="2" type="ORF">K7J14_15895</name>
</gene>
<evidence type="ECO:0000256" key="1">
    <source>
        <dbReference type="SAM" id="SignalP"/>
    </source>
</evidence>
<sequence length="394" mass="43102">MKKAFFCASSKLAFALAISLMSGTVSAETISFDPGDLGNRLGRSISLTEAFLPRYHGLADMLGGRSKDMFQTASLQAIWYTNYSISTDFGSETGSLGRVYGDVFGARVGKNLSLLFGAGGFRYGVFLTDISLPAPAGDPAGNPFVTDFTGTQFFQDIYAIGLLIRKEVLLTAFVNQNRQYAPDSGVVDIYKPEVSEFIFGGELALGGALSVESFATETGAHLRTEGRIHPTRIVYRAMGMPGKGSFDLSTGIRWINAGDGKFTLSRYTIPTDFSFKPGKRVVLFSGFSVAGKEIREETDSLFRYGYGKAGWNLSDEIQISAGASYIADPRMAYFYQGNTEAIGYCAELQFCYEDLVRFSIGARKNWHQDLADLIETVDRPVFYASLNLLVPTLF</sequence>
<proteinExistence type="predicted"/>
<reference evidence="2" key="1">
    <citation type="submission" date="2021-08" db="EMBL/GenBank/DDBJ databases">
        <title>Comparative analyses of Brucepasteria parasyntrophica and Teretinema zuelzerae.</title>
        <authorList>
            <person name="Song Y."/>
            <person name="Brune A."/>
        </authorList>
    </citation>
    <scope>NUCLEOTIDE SEQUENCE</scope>
    <source>
        <strain evidence="2">DSM 1903</strain>
    </source>
</reference>
<comment type="caution">
    <text evidence="2">The sequence shown here is derived from an EMBL/GenBank/DDBJ whole genome shotgun (WGS) entry which is preliminary data.</text>
</comment>
<protein>
    <recommendedName>
        <fullName evidence="4">Porin</fullName>
    </recommendedName>
</protein>
<keyword evidence="1" id="KW-0732">Signal</keyword>
<dbReference type="RefSeq" id="WP_230758726.1">
    <property type="nucleotide sequence ID" value="NZ_JAINWA010000003.1"/>
</dbReference>
<evidence type="ECO:0000313" key="3">
    <source>
        <dbReference type="Proteomes" id="UP001198163"/>
    </source>
</evidence>
<feature type="chain" id="PRO_5042255994" description="Porin" evidence="1">
    <location>
        <begin position="28"/>
        <end position="394"/>
    </location>
</feature>
<accession>A0AAE3EK38</accession>
<evidence type="ECO:0008006" key="4">
    <source>
        <dbReference type="Google" id="ProtNLM"/>
    </source>
</evidence>
<keyword evidence="3" id="KW-1185">Reference proteome</keyword>
<dbReference type="AlphaFoldDB" id="A0AAE3EK38"/>
<evidence type="ECO:0000313" key="2">
    <source>
        <dbReference type="EMBL" id="MCD1656177.1"/>
    </source>
</evidence>
<dbReference type="Proteomes" id="UP001198163">
    <property type="component" value="Unassembled WGS sequence"/>
</dbReference>
<feature type="signal peptide" evidence="1">
    <location>
        <begin position="1"/>
        <end position="27"/>
    </location>
</feature>
<name>A0AAE3EK38_9SPIR</name>
<organism evidence="2 3">
    <name type="scientific">Teretinema zuelzerae</name>
    <dbReference type="NCBI Taxonomy" id="156"/>
    <lineage>
        <taxon>Bacteria</taxon>
        <taxon>Pseudomonadati</taxon>
        <taxon>Spirochaetota</taxon>
        <taxon>Spirochaetia</taxon>
        <taxon>Spirochaetales</taxon>
        <taxon>Treponemataceae</taxon>
        <taxon>Teretinema</taxon>
    </lineage>
</organism>
<dbReference type="EMBL" id="JAINWA010000003">
    <property type="protein sequence ID" value="MCD1656177.1"/>
    <property type="molecule type" value="Genomic_DNA"/>
</dbReference>